<comment type="subcellular location">
    <subcellularLocation>
        <location evidence="1">Cell envelope</location>
    </subcellularLocation>
</comment>
<comment type="similarity">
    <text evidence="2">Belongs to the membrane fusion protein (MFP) (TC 8.A.1) family.</text>
</comment>
<proteinExistence type="inferred from homology"/>
<dbReference type="InterPro" id="IPR006143">
    <property type="entry name" value="RND_pump_MFP"/>
</dbReference>
<dbReference type="InterPro" id="IPR058627">
    <property type="entry name" value="MdtA-like_C"/>
</dbReference>
<dbReference type="Gene3D" id="6.10.140.1990">
    <property type="match status" value="1"/>
</dbReference>
<dbReference type="GO" id="GO:1990281">
    <property type="term" value="C:efflux pump complex"/>
    <property type="evidence" value="ECO:0007669"/>
    <property type="project" value="TreeGrafter"/>
</dbReference>
<accession>A0A179CYS6</accession>
<dbReference type="GO" id="GO:1990961">
    <property type="term" value="P:xenobiotic detoxification by transmembrane export across the plasma membrane"/>
    <property type="evidence" value="ECO:0007669"/>
    <property type="project" value="InterPro"/>
</dbReference>
<dbReference type="Pfam" id="PF25917">
    <property type="entry name" value="BSH_RND"/>
    <property type="match status" value="1"/>
</dbReference>
<evidence type="ECO:0000313" key="10">
    <source>
        <dbReference type="Proteomes" id="UP000078358"/>
    </source>
</evidence>
<evidence type="ECO:0000259" key="8">
    <source>
        <dbReference type="Pfam" id="PF25967"/>
    </source>
</evidence>
<dbReference type="PANTHER" id="PTHR30469:SF33">
    <property type="entry name" value="SLR1207 PROTEIN"/>
    <property type="match status" value="1"/>
</dbReference>
<reference evidence="9 10" key="1">
    <citation type="submission" date="2014-01" db="EMBL/GenBank/DDBJ databases">
        <authorList>
            <person name="Zuccon D."/>
        </authorList>
    </citation>
    <scope>NUCLEOTIDE SEQUENCE [LARGE SCALE GENOMIC DNA]</scope>
    <source>
        <strain evidence="9 10">Y31</strain>
    </source>
</reference>
<name>A0A179CYS6_BIBTR</name>
<keyword evidence="3" id="KW-0813">Transport</keyword>
<dbReference type="NCBIfam" id="TIGR01730">
    <property type="entry name" value="RND_mfp"/>
    <property type="match status" value="1"/>
</dbReference>
<feature type="domain" description="Multidrug resistance protein MdtA-like C-terminal permuted SH3" evidence="8">
    <location>
        <begin position="315"/>
        <end position="370"/>
    </location>
</feature>
<dbReference type="GO" id="GO:1990195">
    <property type="term" value="C:macrolide transmembrane transporter complex"/>
    <property type="evidence" value="ECO:0007669"/>
    <property type="project" value="InterPro"/>
</dbReference>
<dbReference type="RefSeq" id="WP_064318829.1">
    <property type="nucleotide sequence ID" value="NZ_JACI01000002.1"/>
</dbReference>
<dbReference type="InterPro" id="IPR030190">
    <property type="entry name" value="MacA_alpha-hairpin_sf"/>
</dbReference>
<evidence type="ECO:0000256" key="1">
    <source>
        <dbReference type="ARBA" id="ARBA00004196"/>
    </source>
</evidence>
<dbReference type="Gene3D" id="2.40.420.20">
    <property type="match status" value="1"/>
</dbReference>
<dbReference type="Pfam" id="PF25967">
    <property type="entry name" value="RND-MFP_C"/>
    <property type="match status" value="1"/>
</dbReference>
<evidence type="ECO:0000256" key="3">
    <source>
        <dbReference type="ARBA" id="ARBA00022448"/>
    </source>
</evidence>
<evidence type="ECO:0000256" key="2">
    <source>
        <dbReference type="ARBA" id="ARBA00009477"/>
    </source>
</evidence>
<dbReference type="Pfam" id="PF25876">
    <property type="entry name" value="HH_MFP_RND"/>
    <property type="match status" value="1"/>
</dbReference>
<dbReference type="Gene3D" id="2.40.50.100">
    <property type="match status" value="1"/>
</dbReference>
<evidence type="ECO:0000313" key="9">
    <source>
        <dbReference type="EMBL" id="OAQ14491.1"/>
    </source>
</evidence>
<dbReference type="InterPro" id="IPR058625">
    <property type="entry name" value="MdtA-like_BSH"/>
</dbReference>
<sequence length="389" mass="42558">MKYLKSLFILAILAGGGYFAYQQFYTDSNKQQVHYITEEARLGRIDKSVLATGSVRANQRIEVGAQVSGKIQKIYVTLGQHVKRGELLAEIDSSNQQNQLDTAQAQLSIYKAQLSSNQIALQVAESHYNRLSKLYQQKSTSQNELENAKNTLASARASVEQSKAQIRSAEISVNDARVNMGYTKITSPIDGVVVSIPMSEGQTANSNQVSPTIVQVADLSKALIKLEISEGDIAQVREGLTVTFSTLSEPDRLYKGIIDTVDPALTTLTDNTYSETSGNSTAVYYYANVLIDNSDNTLRIGMTTQGRVVIAEKNNVLLAPTTAIKKRQGRNVIEVLENGKAVEKEVQLGLADSQNTEILSGLNTGDKIITAQRNANEKVGSNNMRMPRF</sequence>
<dbReference type="GO" id="GO:0019898">
    <property type="term" value="C:extrinsic component of membrane"/>
    <property type="evidence" value="ECO:0007669"/>
    <property type="project" value="InterPro"/>
</dbReference>
<feature type="domain" description="Multidrug resistance protein MdtA-like barrel-sandwich hybrid" evidence="7">
    <location>
        <begin position="61"/>
        <end position="214"/>
    </location>
</feature>
<dbReference type="EMBL" id="JACI01000002">
    <property type="protein sequence ID" value="OAQ14491.1"/>
    <property type="molecule type" value="Genomic_DNA"/>
</dbReference>
<evidence type="ECO:0000256" key="4">
    <source>
        <dbReference type="ARBA" id="ARBA00023054"/>
    </source>
</evidence>
<keyword evidence="4 5" id="KW-0175">Coiled coil</keyword>
<evidence type="ECO:0000259" key="7">
    <source>
        <dbReference type="Pfam" id="PF25917"/>
    </source>
</evidence>
<feature type="coiled-coil region" evidence="5">
    <location>
        <begin position="93"/>
        <end position="179"/>
    </location>
</feature>
<dbReference type="SUPFAM" id="SSF111369">
    <property type="entry name" value="HlyD-like secretion proteins"/>
    <property type="match status" value="1"/>
</dbReference>
<evidence type="ECO:0000256" key="5">
    <source>
        <dbReference type="SAM" id="Coils"/>
    </source>
</evidence>
<dbReference type="Gene3D" id="2.40.30.170">
    <property type="match status" value="1"/>
</dbReference>
<dbReference type="PANTHER" id="PTHR30469">
    <property type="entry name" value="MULTIDRUG RESISTANCE PROTEIN MDTA"/>
    <property type="match status" value="1"/>
</dbReference>
<protein>
    <submittedName>
        <fullName evidence="9">ABC transporter substrate-binding protein</fullName>
    </submittedName>
</protein>
<comment type="caution">
    <text evidence="9">The sequence shown here is derived from an EMBL/GenBank/DDBJ whole genome shotgun (WGS) entry which is preliminary data.</text>
</comment>
<dbReference type="InterPro" id="IPR058624">
    <property type="entry name" value="MdtA-like_HH"/>
</dbReference>
<dbReference type="AlphaFoldDB" id="A0A179CYS6"/>
<evidence type="ECO:0000259" key="6">
    <source>
        <dbReference type="Pfam" id="PF25876"/>
    </source>
</evidence>
<gene>
    <name evidence="9" type="ORF">F480_09055</name>
</gene>
<dbReference type="Proteomes" id="UP000078358">
    <property type="component" value="Unassembled WGS sequence"/>
</dbReference>
<dbReference type="GO" id="GO:0030313">
    <property type="term" value="C:cell envelope"/>
    <property type="evidence" value="ECO:0007669"/>
    <property type="project" value="UniProtKB-SubCell"/>
</dbReference>
<dbReference type="PATRIC" id="fig|1261658.3.peg.1807"/>
<dbReference type="GO" id="GO:0015562">
    <property type="term" value="F:efflux transmembrane transporter activity"/>
    <property type="evidence" value="ECO:0007669"/>
    <property type="project" value="TreeGrafter"/>
</dbReference>
<organism evidence="9 10">
    <name type="scientific">Bibersteinia trehalosi Y31</name>
    <dbReference type="NCBI Taxonomy" id="1261658"/>
    <lineage>
        <taxon>Bacteria</taxon>
        <taxon>Pseudomonadati</taxon>
        <taxon>Pseudomonadota</taxon>
        <taxon>Gammaproteobacteria</taxon>
        <taxon>Pasteurellales</taxon>
        <taxon>Pasteurellaceae</taxon>
        <taxon>Bibersteinia</taxon>
    </lineage>
</organism>
<feature type="domain" description="Multidrug resistance protein MdtA-like alpha-helical hairpin" evidence="6">
    <location>
        <begin position="107"/>
        <end position="183"/>
    </location>
</feature>